<proteinExistence type="predicted"/>
<feature type="chain" id="PRO_5047437406" evidence="1">
    <location>
        <begin position="25"/>
        <end position="230"/>
    </location>
</feature>
<evidence type="ECO:0000313" key="2">
    <source>
        <dbReference type="EMBL" id="GAA5484069.1"/>
    </source>
</evidence>
<evidence type="ECO:0000256" key="1">
    <source>
        <dbReference type="SAM" id="SignalP"/>
    </source>
</evidence>
<organism evidence="2 3">
    <name type="scientific">Haloferula sargassicola</name>
    <dbReference type="NCBI Taxonomy" id="490096"/>
    <lineage>
        <taxon>Bacteria</taxon>
        <taxon>Pseudomonadati</taxon>
        <taxon>Verrucomicrobiota</taxon>
        <taxon>Verrucomicrobiia</taxon>
        <taxon>Verrucomicrobiales</taxon>
        <taxon>Verrucomicrobiaceae</taxon>
        <taxon>Haloferula</taxon>
    </lineage>
</organism>
<protein>
    <submittedName>
        <fullName evidence="2">Uncharacterized protein</fullName>
    </submittedName>
</protein>
<dbReference type="EMBL" id="BAABRI010000020">
    <property type="protein sequence ID" value="GAA5484069.1"/>
    <property type="molecule type" value="Genomic_DNA"/>
</dbReference>
<gene>
    <name evidence="2" type="ORF">Hsar01_03308</name>
</gene>
<evidence type="ECO:0000313" key="3">
    <source>
        <dbReference type="Proteomes" id="UP001476282"/>
    </source>
</evidence>
<dbReference type="RefSeq" id="WP_353568167.1">
    <property type="nucleotide sequence ID" value="NZ_BAABRI010000020.1"/>
</dbReference>
<feature type="signal peptide" evidence="1">
    <location>
        <begin position="1"/>
        <end position="24"/>
    </location>
</feature>
<keyword evidence="1" id="KW-0732">Signal</keyword>
<comment type="caution">
    <text evidence="2">The sequence shown here is derived from an EMBL/GenBank/DDBJ whole genome shotgun (WGS) entry which is preliminary data.</text>
</comment>
<dbReference type="PROSITE" id="PS51257">
    <property type="entry name" value="PROKAR_LIPOPROTEIN"/>
    <property type="match status" value="1"/>
</dbReference>
<reference evidence="2 3" key="1">
    <citation type="submission" date="2024-02" db="EMBL/GenBank/DDBJ databases">
        <title>Haloferula sargassicola NBRC 104335.</title>
        <authorList>
            <person name="Ichikawa N."/>
            <person name="Katano-Makiyama Y."/>
            <person name="Hidaka K."/>
        </authorList>
    </citation>
    <scope>NUCLEOTIDE SEQUENCE [LARGE SCALE GENOMIC DNA]</scope>
    <source>
        <strain evidence="2 3">NBRC 104335</strain>
    </source>
</reference>
<dbReference type="Proteomes" id="UP001476282">
    <property type="component" value="Unassembled WGS sequence"/>
</dbReference>
<accession>A0ABP9UXH2</accession>
<sequence length="230" mass="26823">MKLSSIASAFVILLGLWSSCSADALPDAIKRQVKGGEWSSELLWVHLENWFPPLEGSGRSVELTKQSPPVAFLLEEWDRLNRRFQFKVSMTSTMRNSPALRQGQVASPFHFTFRDKEFIEVTKSDMDVWSTADRLIHLRYQLATLGNRAQRRSDTELYLKAKISRDELLKRHLQLAHEEDSEVSSYWKSVVLPWWEENQVAETEQPRWMGWEPLPEAVSFDEWLKSDRAR</sequence>
<keyword evidence="3" id="KW-1185">Reference proteome</keyword>
<name>A0ABP9UXH2_9BACT</name>